<gene>
    <name evidence="2" type="ORF">GOARA_034_00200</name>
</gene>
<proteinExistence type="predicted"/>
<evidence type="ECO:0000313" key="2">
    <source>
        <dbReference type="EMBL" id="GAB09245.1"/>
    </source>
</evidence>
<keyword evidence="3" id="KW-1185">Reference proteome</keyword>
<evidence type="ECO:0000256" key="1">
    <source>
        <dbReference type="SAM" id="Phobius"/>
    </source>
</evidence>
<evidence type="ECO:0000313" key="3">
    <source>
        <dbReference type="Proteomes" id="UP000035088"/>
    </source>
</evidence>
<dbReference type="OrthoDB" id="4764457at2"/>
<protein>
    <recommendedName>
        <fullName evidence="4">Transmembrane protein</fullName>
    </recommendedName>
</protein>
<dbReference type="AlphaFoldDB" id="G7H070"/>
<keyword evidence="1" id="KW-1133">Transmembrane helix</keyword>
<dbReference type="EMBL" id="BAEE01000034">
    <property type="protein sequence ID" value="GAB09245.1"/>
    <property type="molecule type" value="Genomic_DNA"/>
</dbReference>
<dbReference type="Proteomes" id="UP000035088">
    <property type="component" value="Unassembled WGS sequence"/>
</dbReference>
<organism evidence="2 3">
    <name type="scientific">Gordonia araii NBRC 100433</name>
    <dbReference type="NCBI Taxonomy" id="1073574"/>
    <lineage>
        <taxon>Bacteria</taxon>
        <taxon>Bacillati</taxon>
        <taxon>Actinomycetota</taxon>
        <taxon>Actinomycetes</taxon>
        <taxon>Mycobacteriales</taxon>
        <taxon>Gordoniaceae</taxon>
        <taxon>Gordonia</taxon>
    </lineage>
</organism>
<feature type="transmembrane region" description="Helical" evidence="1">
    <location>
        <begin position="79"/>
        <end position="97"/>
    </location>
</feature>
<comment type="caution">
    <text evidence="2">The sequence shown here is derived from an EMBL/GenBank/DDBJ whole genome shotgun (WGS) entry which is preliminary data.</text>
</comment>
<evidence type="ECO:0008006" key="4">
    <source>
        <dbReference type="Google" id="ProtNLM"/>
    </source>
</evidence>
<feature type="transmembrane region" description="Helical" evidence="1">
    <location>
        <begin position="49"/>
        <end position="67"/>
    </location>
</feature>
<reference evidence="2 3" key="1">
    <citation type="submission" date="2011-11" db="EMBL/GenBank/DDBJ databases">
        <title>Whole genome shotgun sequence of Gordonia araii NBRC 100433.</title>
        <authorList>
            <person name="Yoshida Y."/>
            <person name="Hosoyama A."/>
            <person name="Tsuchikane K."/>
            <person name="Katsumata H."/>
            <person name="Yamazaki S."/>
            <person name="Fujita N."/>
        </authorList>
    </citation>
    <scope>NUCLEOTIDE SEQUENCE [LARGE SCALE GENOMIC DNA]</scope>
    <source>
        <strain evidence="2 3">NBRC 100433</strain>
    </source>
</reference>
<keyword evidence="1" id="KW-0472">Membrane</keyword>
<sequence>MSNPNTDTDVIDLVRTDDDQVTERPPVWATEPTVSTEPATSAGVPVGTLMFWLAGCVLLVVAALCLPRLSEWAGRYGSIPVFLGFFLVMSLAGRWFWAGTDAIVSAIRGKA</sequence>
<name>G7H070_9ACTN</name>
<dbReference type="RefSeq" id="WP_007321322.1">
    <property type="nucleotide sequence ID" value="NZ_BAEE01000034.1"/>
</dbReference>
<accession>G7H070</accession>
<keyword evidence="1" id="KW-0812">Transmembrane</keyword>